<dbReference type="InterPro" id="IPR032466">
    <property type="entry name" value="Metal_Hydrolase"/>
</dbReference>
<dbReference type="FunFam" id="3.30.590.10:FF:000012">
    <property type="entry name" value="Glutamate-ammonia ligase"/>
    <property type="match status" value="1"/>
</dbReference>
<dbReference type="Proteomes" id="UP001374584">
    <property type="component" value="Unassembled WGS sequence"/>
</dbReference>
<dbReference type="SUPFAM" id="SSF51069">
    <property type="entry name" value="Carbonic anhydrase"/>
    <property type="match status" value="1"/>
</dbReference>
<dbReference type="CDD" id="cd03124">
    <property type="entry name" value="alpha_CA_prokaryotic_like"/>
    <property type="match status" value="1"/>
</dbReference>
<dbReference type="Gene3D" id="3.10.20.70">
    <property type="entry name" value="Glutamine synthetase, N-terminal domain"/>
    <property type="match status" value="1"/>
</dbReference>
<dbReference type="SUPFAM" id="SSF51556">
    <property type="entry name" value="Metallo-dependent hydrolases"/>
    <property type="match status" value="1"/>
</dbReference>
<name>A0AAN9MMK8_PHACN</name>
<comment type="similarity">
    <text evidence="2 3">Belongs to the glutamine synthetase family.</text>
</comment>
<evidence type="ECO:0000313" key="9">
    <source>
        <dbReference type="Proteomes" id="UP001374584"/>
    </source>
</evidence>
<dbReference type="PROSITE" id="PS51986">
    <property type="entry name" value="GS_BETA_GRASP"/>
    <property type="match status" value="1"/>
</dbReference>
<feature type="chain" id="PRO_5042834688" description="Alpha-carbonic anhydrase domain-containing protein" evidence="4">
    <location>
        <begin position="20"/>
        <end position="1115"/>
    </location>
</feature>
<feature type="signal peptide" evidence="4">
    <location>
        <begin position="1"/>
        <end position="19"/>
    </location>
</feature>
<dbReference type="PROSITE" id="PS51144">
    <property type="entry name" value="ALPHA_CA_2"/>
    <property type="match status" value="1"/>
</dbReference>
<comment type="caution">
    <text evidence="8">The sequence shown here is derived from an EMBL/GenBank/DDBJ whole genome shotgun (WGS) entry which is preliminary data.</text>
</comment>
<dbReference type="Pfam" id="PF04909">
    <property type="entry name" value="Amidohydro_2"/>
    <property type="match status" value="1"/>
</dbReference>
<feature type="domain" description="Alpha-carbonic anhydrase" evidence="5">
    <location>
        <begin position="24"/>
        <end position="255"/>
    </location>
</feature>
<dbReference type="Pfam" id="PF00120">
    <property type="entry name" value="Gln-synt_C"/>
    <property type="match status" value="1"/>
</dbReference>
<dbReference type="InterPro" id="IPR036398">
    <property type="entry name" value="CA_dom_sf"/>
</dbReference>
<evidence type="ECO:0000313" key="8">
    <source>
        <dbReference type="EMBL" id="KAK7355599.1"/>
    </source>
</evidence>
<evidence type="ECO:0000259" key="7">
    <source>
        <dbReference type="PROSITE" id="PS51987"/>
    </source>
</evidence>
<dbReference type="InterPro" id="IPR001148">
    <property type="entry name" value="CA_dom"/>
</dbReference>
<gene>
    <name evidence="8" type="ORF">VNO80_14859</name>
</gene>
<evidence type="ECO:0000256" key="4">
    <source>
        <dbReference type="SAM" id="SignalP"/>
    </source>
</evidence>
<dbReference type="GO" id="GO:0006542">
    <property type="term" value="P:glutamine biosynthetic process"/>
    <property type="evidence" value="ECO:0007669"/>
    <property type="project" value="InterPro"/>
</dbReference>
<dbReference type="SMART" id="SM01057">
    <property type="entry name" value="Carb_anhydrase"/>
    <property type="match status" value="1"/>
</dbReference>
<evidence type="ECO:0000256" key="3">
    <source>
        <dbReference type="RuleBase" id="RU000384"/>
    </source>
</evidence>
<comment type="catalytic activity">
    <reaction evidence="1">
        <text>hydrogencarbonate + H(+) = CO2 + H2O</text>
        <dbReference type="Rhea" id="RHEA:10748"/>
        <dbReference type="ChEBI" id="CHEBI:15377"/>
        <dbReference type="ChEBI" id="CHEBI:15378"/>
        <dbReference type="ChEBI" id="CHEBI:16526"/>
        <dbReference type="ChEBI" id="CHEBI:17544"/>
        <dbReference type="EC" id="4.2.1.1"/>
    </reaction>
</comment>
<protein>
    <recommendedName>
        <fullName evidence="10">Alpha-carbonic anhydrase domain-containing protein</fullName>
    </recommendedName>
</protein>
<accession>A0AAN9MMK8</accession>
<dbReference type="InterPro" id="IPR008146">
    <property type="entry name" value="Gln_synth_cat_dom"/>
</dbReference>
<organism evidence="8 9">
    <name type="scientific">Phaseolus coccineus</name>
    <name type="common">Scarlet runner bean</name>
    <name type="synonym">Phaseolus multiflorus</name>
    <dbReference type="NCBI Taxonomy" id="3886"/>
    <lineage>
        <taxon>Eukaryota</taxon>
        <taxon>Viridiplantae</taxon>
        <taxon>Streptophyta</taxon>
        <taxon>Embryophyta</taxon>
        <taxon>Tracheophyta</taxon>
        <taxon>Spermatophyta</taxon>
        <taxon>Magnoliopsida</taxon>
        <taxon>eudicotyledons</taxon>
        <taxon>Gunneridae</taxon>
        <taxon>Pentapetalae</taxon>
        <taxon>rosids</taxon>
        <taxon>fabids</taxon>
        <taxon>Fabales</taxon>
        <taxon>Fabaceae</taxon>
        <taxon>Papilionoideae</taxon>
        <taxon>50 kb inversion clade</taxon>
        <taxon>NPAAA clade</taxon>
        <taxon>indigoferoid/millettioid clade</taxon>
        <taxon>Phaseoleae</taxon>
        <taxon>Phaseolus</taxon>
    </lineage>
</organism>
<dbReference type="PANTHER" id="PTHR43383">
    <property type="entry name" value="NODULIN 6"/>
    <property type="match status" value="1"/>
</dbReference>
<dbReference type="SMART" id="SM01230">
    <property type="entry name" value="Gln-synt_C"/>
    <property type="match status" value="1"/>
</dbReference>
<dbReference type="GO" id="GO:0004089">
    <property type="term" value="F:carbonate dehydratase activity"/>
    <property type="evidence" value="ECO:0007669"/>
    <property type="project" value="UniProtKB-EC"/>
</dbReference>
<sequence>MRIHLAIIFMAVLALCSSADYFSANFSYTGPNGPANWGSLSPSFAACSNGKAQSPVDLIKSDIVLNKQWKNIARNYLPTNATLVNNKFNIGVHFEGKVGDINVNGKNYSLKQLHWHSPSEHKANGSIHDAELHLVHLTQDLSNIAVMAVLYKLGDPDPLISQFEDKLVELGNDKEIAIGTFDLEEINGSSRRYYRYVGSLTTPPCKEGVNWIILGKLRTLSSEQLKLLKAPLKPEFKHNARPLQQMNGRKIQMYYHMHGTHATPSKNTLKMDISELRKTVEEVELVDAHAHNIVSLHSNFSFIHAFSEANGDALTFSPNSLSFKSKRVNDSGLMERMGVEILRDVAELYGSEISLQAVEEYRRASGMQSICSSCFKSARITAILIDDGLQLDKKHDIEWHKSFIPFVGRILRIERLAEEILDGSYLRSASSLCLKVEIISFICFSLYLSPHTAPKAVLAVFLSNAVTVAGEIFGLKSIAAYRSGLEINTNVTKKDAEEGLRQALIAGKPVRIANKNLIDYIFLLSLEVAQSYDLPMQIYTGFGYATVNPLHLRAVLEDKRYSKSRIVLLHASYPFSREASYLASSLFHVYLDFGLAIPKLSLHGMISSMKELLELAPINKVMFSTDGYAFPETFYLGAKKSREVVFSVLRDACIDGDLSVPEAVEAAKDIFARNAIHFYKISSANGVISSHSNLSQKLNDDLDIDVSLVRLMWVDGAGLHRCRGVPKKRFNDVVVKNGVGLGFAAIGFTSYRDGPAVGEARLMPDLSTLRRIPWNEKDEMVLVDMCVKPGEAWEYCPRDALRRASKILKDEFDLEMMAGFENEFILLKRLTREGKEEWIPFDSTPYCSTSGFDAASPVLHEIVNALHSLGISVEHIHGEAAQGQFEVVLKYTICTKAADNLIFTREVVRAIARKHDLLATFIPNLWRNGQNVYMGSGGSSKHGISNLGREFMAGILQHLPSILALIAPLPNSYDRLQPNTWSGAYLFWGNENKEAPLRASSPPGTLDGLATNFELKSFDGSANPYLGLAAILAAGIDGLRRHLPLPEPVDANPNAEILQRLPASLSESLDALHKDEFLKEFINEKLLTCIKAIRKAEIEHYTKHKDAYKQLIHRF</sequence>
<proteinExistence type="inferred from homology"/>
<feature type="domain" description="GS beta-grasp" evidence="6">
    <location>
        <begin position="702"/>
        <end position="790"/>
    </location>
</feature>
<evidence type="ECO:0000259" key="6">
    <source>
        <dbReference type="PROSITE" id="PS51986"/>
    </source>
</evidence>
<dbReference type="PANTHER" id="PTHR43383:SF2">
    <property type="entry name" value="AMIDOHYDROLASE 2 FAMILY PROTEIN"/>
    <property type="match status" value="1"/>
</dbReference>
<dbReference type="InterPro" id="IPR036651">
    <property type="entry name" value="Gln_synt_N_sf"/>
</dbReference>
<dbReference type="Gene3D" id="3.20.20.140">
    <property type="entry name" value="Metal-dependent hydrolases"/>
    <property type="match status" value="1"/>
</dbReference>
<dbReference type="SUPFAM" id="SSF54368">
    <property type="entry name" value="Glutamine synthetase, N-terminal domain"/>
    <property type="match status" value="1"/>
</dbReference>
<keyword evidence="4" id="KW-0732">Signal</keyword>
<dbReference type="EMBL" id="JAYMYR010000006">
    <property type="protein sequence ID" value="KAK7355599.1"/>
    <property type="molecule type" value="Genomic_DNA"/>
</dbReference>
<dbReference type="GO" id="GO:0004356">
    <property type="term" value="F:glutamine synthetase activity"/>
    <property type="evidence" value="ECO:0007669"/>
    <property type="project" value="InterPro"/>
</dbReference>
<dbReference type="InterPro" id="IPR006680">
    <property type="entry name" value="Amidohydro-rel"/>
</dbReference>
<dbReference type="SUPFAM" id="SSF55931">
    <property type="entry name" value="Glutamine synthetase/guanido kinase"/>
    <property type="match status" value="1"/>
</dbReference>
<dbReference type="AlphaFoldDB" id="A0AAN9MMK8"/>
<evidence type="ECO:0008006" key="10">
    <source>
        <dbReference type="Google" id="ProtNLM"/>
    </source>
</evidence>
<keyword evidence="9" id="KW-1185">Reference proteome</keyword>
<dbReference type="InterPro" id="IPR041891">
    <property type="entry name" value="Alpha_CA_prokaryot-like"/>
</dbReference>
<dbReference type="GO" id="GO:0016787">
    <property type="term" value="F:hydrolase activity"/>
    <property type="evidence" value="ECO:0007669"/>
    <property type="project" value="InterPro"/>
</dbReference>
<evidence type="ECO:0000259" key="5">
    <source>
        <dbReference type="PROSITE" id="PS51144"/>
    </source>
</evidence>
<dbReference type="Pfam" id="PF00194">
    <property type="entry name" value="Carb_anhydrase"/>
    <property type="match status" value="1"/>
</dbReference>
<reference evidence="8 9" key="1">
    <citation type="submission" date="2024-01" db="EMBL/GenBank/DDBJ databases">
        <title>The genomes of 5 underutilized Papilionoideae crops provide insights into root nodulation and disease resistanc.</title>
        <authorList>
            <person name="Jiang F."/>
        </authorList>
    </citation>
    <scope>NUCLEOTIDE SEQUENCE [LARGE SCALE GENOMIC DNA]</scope>
    <source>
        <strain evidence="8">JINMINGXINNONG_FW02</strain>
        <tissue evidence="8">Leaves</tissue>
    </source>
</reference>
<dbReference type="InterPro" id="IPR008147">
    <property type="entry name" value="Gln_synt_N"/>
</dbReference>
<dbReference type="PROSITE" id="PS51987">
    <property type="entry name" value="GS_CATALYTIC"/>
    <property type="match status" value="1"/>
</dbReference>
<evidence type="ECO:0000256" key="1">
    <source>
        <dbReference type="ARBA" id="ARBA00048348"/>
    </source>
</evidence>
<evidence type="ECO:0000256" key="2">
    <source>
        <dbReference type="PROSITE-ProRule" id="PRU01330"/>
    </source>
</evidence>
<dbReference type="Gene3D" id="3.30.590.10">
    <property type="entry name" value="Glutamine synthetase/guanido kinase, catalytic domain"/>
    <property type="match status" value="1"/>
</dbReference>
<dbReference type="Gene3D" id="3.10.200.10">
    <property type="entry name" value="Alpha carbonic anhydrase"/>
    <property type="match status" value="1"/>
</dbReference>
<dbReference type="InterPro" id="IPR014746">
    <property type="entry name" value="Gln_synth/guanido_kin_cat_dom"/>
</dbReference>
<feature type="domain" description="GS catalytic" evidence="7">
    <location>
        <begin position="797"/>
        <end position="1115"/>
    </location>
</feature>